<evidence type="ECO:0000313" key="3">
    <source>
        <dbReference type="Proteomes" id="UP000178305"/>
    </source>
</evidence>
<keyword evidence="1" id="KW-0812">Transmembrane</keyword>
<dbReference type="Pfam" id="PF18898">
    <property type="entry name" value="DUF5654"/>
    <property type="match status" value="1"/>
</dbReference>
<dbReference type="Proteomes" id="UP000178305">
    <property type="component" value="Unassembled WGS sequence"/>
</dbReference>
<name>A0A1F6AUH9_9BACT</name>
<protein>
    <submittedName>
        <fullName evidence="2">Uncharacterized protein</fullName>
    </submittedName>
</protein>
<organism evidence="2 3">
    <name type="scientific">Candidatus Gottesmanbacteria bacterium RIFCSPLOWO2_01_FULL_48_11</name>
    <dbReference type="NCBI Taxonomy" id="1798395"/>
    <lineage>
        <taxon>Bacteria</taxon>
        <taxon>Candidatus Gottesmaniibacteriota</taxon>
    </lineage>
</organism>
<dbReference type="EMBL" id="MFJY01000022">
    <property type="protein sequence ID" value="OGG28143.1"/>
    <property type="molecule type" value="Genomic_DNA"/>
</dbReference>
<evidence type="ECO:0000256" key="1">
    <source>
        <dbReference type="SAM" id="Phobius"/>
    </source>
</evidence>
<keyword evidence="1" id="KW-0472">Membrane</keyword>
<keyword evidence="1" id="KW-1133">Transmembrane helix</keyword>
<comment type="caution">
    <text evidence="2">The sequence shown here is derived from an EMBL/GenBank/DDBJ whole genome shotgun (WGS) entry which is preliminary data.</text>
</comment>
<feature type="transmembrane region" description="Helical" evidence="1">
    <location>
        <begin position="55"/>
        <end position="78"/>
    </location>
</feature>
<reference evidence="2 3" key="1">
    <citation type="journal article" date="2016" name="Nat. Commun.">
        <title>Thousands of microbial genomes shed light on interconnected biogeochemical processes in an aquifer system.</title>
        <authorList>
            <person name="Anantharaman K."/>
            <person name="Brown C.T."/>
            <person name="Hug L.A."/>
            <person name="Sharon I."/>
            <person name="Castelle C.J."/>
            <person name="Probst A.J."/>
            <person name="Thomas B.C."/>
            <person name="Singh A."/>
            <person name="Wilkins M.J."/>
            <person name="Karaoz U."/>
            <person name="Brodie E.L."/>
            <person name="Williams K.H."/>
            <person name="Hubbard S.S."/>
            <person name="Banfield J.F."/>
        </authorList>
    </citation>
    <scope>NUCLEOTIDE SEQUENCE [LARGE SCALE GENOMIC DNA]</scope>
</reference>
<sequence length="87" mass="9545">MVGKTQQKKRLHVAVLKQMVTLVTGGFGLVAALAWNNVIQEFVESYIKPYLPQGSGVLSLLLYALLVTALAVTTAIYLSQLIERLKD</sequence>
<dbReference type="AlphaFoldDB" id="A0A1F6AUH9"/>
<gene>
    <name evidence="2" type="ORF">A3A64_03150</name>
</gene>
<accession>A0A1F6AUH9</accession>
<dbReference type="InterPro" id="IPR043713">
    <property type="entry name" value="DUF5654"/>
</dbReference>
<evidence type="ECO:0000313" key="2">
    <source>
        <dbReference type="EMBL" id="OGG28143.1"/>
    </source>
</evidence>
<proteinExistence type="predicted"/>
<feature type="transmembrane region" description="Helical" evidence="1">
    <location>
        <begin position="12"/>
        <end position="35"/>
    </location>
</feature>